<keyword evidence="4" id="KW-0804">Transcription</keyword>
<sequence>MNLLALRYFLEVARYLNFSHAACNLHISQPGLSQQITLLEQQLGFKLLIRTTRSVTLTEEGEYLYKNLIHSFKNIEHVVDELQQLKMIPQKTIKIATVPSAASHLLPGLLCKMKEEFPGIEFYIKETTSLDAIEMVKEKECNIALVRTPTDTRSLVEDQLNFVEFTRHPLQLVVSPQHALASEHSLDLSKLKDESFIHFDKKQSPSLYFLLEQVCQSAGFIPKVLAVGPELLTIANLIAKGIGVTIMPSDMVSLLPPQHIKAIDLENESFYSSISAVWDSSDHLPMITQYALEQLGELCDEEYLVVK</sequence>
<evidence type="ECO:0000259" key="5">
    <source>
        <dbReference type="PROSITE" id="PS50931"/>
    </source>
</evidence>
<comment type="similarity">
    <text evidence="1">Belongs to the LysR transcriptional regulatory family.</text>
</comment>
<dbReference type="SUPFAM" id="SSF53850">
    <property type="entry name" value="Periplasmic binding protein-like II"/>
    <property type="match status" value="1"/>
</dbReference>
<dbReference type="AlphaFoldDB" id="A0A1S2LHL2"/>
<keyword evidence="3" id="KW-0238">DNA-binding</keyword>
<dbReference type="Pfam" id="PF00126">
    <property type="entry name" value="HTH_1"/>
    <property type="match status" value="1"/>
</dbReference>
<dbReference type="FunFam" id="1.10.10.10:FF:000001">
    <property type="entry name" value="LysR family transcriptional regulator"/>
    <property type="match status" value="1"/>
</dbReference>
<feature type="domain" description="HTH lysR-type" evidence="5">
    <location>
        <begin position="1"/>
        <end position="58"/>
    </location>
</feature>
<dbReference type="RefSeq" id="WP_071313496.1">
    <property type="nucleotide sequence ID" value="NZ_MLQQ01000026.1"/>
</dbReference>
<dbReference type="PROSITE" id="PS50931">
    <property type="entry name" value="HTH_LYSR"/>
    <property type="match status" value="1"/>
</dbReference>
<dbReference type="InterPro" id="IPR036388">
    <property type="entry name" value="WH-like_DNA-bd_sf"/>
</dbReference>
<dbReference type="InterPro" id="IPR050950">
    <property type="entry name" value="HTH-type_LysR_regulators"/>
</dbReference>
<evidence type="ECO:0000256" key="2">
    <source>
        <dbReference type="ARBA" id="ARBA00023015"/>
    </source>
</evidence>
<dbReference type="InterPro" id="IPR005119">
    <property type="entry name" value="LysR_subst-bd"/>
</dbReference>
<keyword evidence="7" id="KW-1185">Reference proteome</keyword>
<evidence type="ECO:0000256" key="3">
    <source>
        <dbReference type="ARBA" id="ARBA00023125"/>
    </source>
</evidence>
<dbReference type="EMBL" id="MLQQ01000026">
    <property type="protein sequence ID" value="OIJ11563.1"/>
    <property type="molecule type" value="Genomic_DNA"/>
</dbReference>
<keyword evidence="2" id="KW-0805">Transcription regulation</keyword>
<dbReference type="InterPro" id="IPR036390">
    <property type="entry name" value="WH_DNA-bd_sf"/>
</dbReference>
<dbReference type="Gene3D" id="3.40.190.10">
    <property type="entry name" value="Periplasmic binding protein-like II"/>
    <property type="match status" value="2"/>
</dbReference>
<name>A0A1S2LHL2_9BACI</name>
<evidence type="ECO:0000313" key="7">
    <source>
        <dbReference type="Proteomes" id="UP000180098"/>
    </source>
</evidence>
<dbReference type="GO" id="GO:0003677">
    <property type="term" value="F:DNA binding"/>
    <property type="evidence" value="ECO:0007669"/>
    <property type="project" value="UniProtKB-KW"/>
</dbReference>
<accession>A0A1S2LHL2</accession>
<comment type="caution">
    <text evidence="6">The sequence shown here is derived from an EMBL/GenBank/DDBJ whole genome shotgun (WGS) entry which is preliminary data.</text>
</comment>
<dbReference type="Proteomes" id="UP000180098">
    <property type="component" value="Unassembled WGS sequence"/>
</dbReference>
<dbReference type="GO" id="GO:0005829">
    <property type="term" value="C:cytosol"/>
    <property type="evidence" value="ECO:0007669"/>
    <property type="project" value="TreeGrafter"/>
</dbReference>
<dbReference type="PRINTS" id="PR00039">
    <property type="entry name" value="HTHLYSR"/>
</dbReference>
<gene>
    <name evidence="6" type="ORF">BKP35_11490</name>
</gene>
<dbReference type="Pfam" id="PF03466">
    <property type="entry name" value="LysR_substrate"/>
    <property type="match status" value="1"/>
</dbReference>
<organism evidence="6 7">
    <name type="scientific">Anaerobacillus arseniciselenatis</name>
    <dbReference type="NCBI Taxonomy" id="85682"/>
    <lineage>
        <taxon>Bacteria</taxon>
        <taxon>Bacillati</taxon>
        <taxon>Bacillota</taxon>
        <taxon>Bacilli</taxon>
        <taxon>Bacillales</taxon>
        <taxon>Bacillaceae</taxon>
        <taxon>Anaerobacillus</taxon>
    </lineage>
</organism>
<dbReference type="PANTHER" id="PTHR30419:SF8">
    <property type="entry name" value="NITROGEN ASSIMILATION TRANSCRIPTIONAL ACTIVATOR-RELATED"/>
    <property type="match status" value="1"/>
</dbReference>
<evidence type="ECO:0000313" key="6">
    <source>
        <dbReference type="EMBL" id="OIJ11563.1"/>
    </source>
</evidence>
<evidence type="ECO:0000256" key="4">
    <source>
        <dbReference type="ARBA" id="ARBA00023163"/>
    </source>
</evidence>
<dbReference type="SUPFAM" id="SSF46785">
    <property type="entry name" value="Winged helix' DNA-binding domain"/>
    <property type="match status" value="1"/>
</dbReference>
<evidence type="ECO:0000256" key="1">
    <source>
        <dbReference type="ARBA" id="ARBA00009437"/>
    </source>
</evidence>
<reference evidence="6 7" key="1">
    <citation type="submission" date="2016-10" db="EMBL/GenBank/DDBJ databases">
        <title>Draft genome sequences of four alkaliphilic bacteria belonging to the Anaerobacillus genus.</title>
        <authorList>
            <person name="Bassil N.M."/>
            <person name="Lloyd J.R."/>
        </authorList>
    </citation>
    <scope>NUCLEOTIDE SEQUENCE [LARGE SCALE GENOMIC DNA]</scope>
    <source>
        <strain evidence="6 7">DSM 15340</strain>
    </source>
</reference>
<dbReference type="OrthoDB" id="9803735at2"/>
<dbReference type="InterPro" id="IPR000847">
    <property type="entry name" value="LysR_HTH_N"/>
</dbReference>
<proteinExistence type="inferred from homology"/>
<protein>
    <submittedName>
        <fullName evidence="6">LysR family transcriptional regulator</fullName>
    </submittedName>
</protein>
<dbReference type="CDD" id="cd05466">
    <property type="entry name" value="PBP2_LTTR_substrate"/>
    <property type="match status" value="1"/>
</dbReference>
<dbReference type="PANTHER" id="PTHR30419">
    <property type="entry name" value="HTH-TYPE TRANSCRIPTIONAL REGULATOR YBHD"/>
    <property type="match status" value="1"/>
</dbReference>
<dbReference type="Gene3D" id="1.10.10.10">
    <property type="entry name" value="Winged helix-like DNA-binding domain superfamily/Winged helix DNA-binding domain"/>
    <property type="match status" value="1"/>
</dbReference>
<dbReference type="GO" id="GO:0003700">
    <property type="term" value="F:DNA-binding transcription factor activity"/>
    <property type="evidence" value="ECO:0007669"/>
    <property type="project" value="InterPro"/>
</dbReference>